<reference evidence="2 3" key="1">
    <citation type="submission" date="2020-06" db="EMBL/GenBank/DDBJ databases">
        <title>Schlegella sp. ID0723 isolated from air conditioner.</title>
        <authorList>
            <person name="Kim D.Y."/>
            <person name="Kim D.-U."/>
        </authorList>
    </citation>
    <scope>NUCLEOTIDE SEQUENCE [LARGE SCALE GENOMIC DNA]</scope>
    <source>
        <strain evidence="2 3">ID0723</strain>
    </source>
</reference>
<keyword evidence="3" id="KW-1185">Reference proteome</keyword>
<proteinExistence type="predicted"/>
<evidence type="ECO:0000313" key="3">
    <source>
        <dbReference type="Proteomes" id="UP000529637"/>
    </source>
</evidence>
<dbReference type="AlphaFoldDB" id="A0A7Y6NRL9"/>
<evidence type="ECO:0000256" key="1">
    <source>
        <dbReference type="SAM" id="SignalP"/>
    </source>
</evidence>
<evidence type="ECO:0000313" key="2">
    <source>
        <dbReference type="EMBL" id="NUZ08065.1"/>
    </source>
</evidence>
<comment type="caution">
    <text evidence="2">The sequence shown here is derived from an EMBL/GenBank/DDBJ whole genome shotgun (WGS) entry which is preliminary data.</text>
</comment>
<gene>
    <name evidence="2" type="ORF">HQN59_20055</name>
</gene>
<dbReference type="RefSeq" id="WP_176070897.1">
    <property type="nucleotide sequence ID" value="NZ_JABWMJ010000010.1"/>
</dbReference>
<organism evidence="2 3">
    <name type="scientific">Piscinibacter koreensis</name>
    <dbReference type="NCBI Taxonomy" id="2742824"/>
    <lineage>
        <taxon>Bacteria</taxon>
        <taxon>Pseudomonadati</taxon>
        <taxon>Pseudomonadota</taxon>
        <taxon>Betaproteobacteria</taxon>
        <taxon>Burkholderiales</taxon>
        <taxon>Sphaerotilaceae</taxon>
        <taxon>Piscinibacter</taxon>
    </lineage>
</organism>
<dbReference type="EMBL" id="JABWMJ010000010">
    <property type="protein sequence ID" value="NUZ08065.1"/>
    <property type="molecule type" value="Genomic_DNA"/>
</dbReference>
<feature type="signal peptide" evidence="1">
    <location>
        <begin position="1"/>
        <end position="18"/>
    </location>
</feature>
<sequence length="149" mass="15681">MPALVACLGFVLCGAAGAADSHRHEFSDVVTETYDGTWTATFEPGLGATGTAKLVLKDFAGTWSDVGAANRLKGTACGGKPMPVTIQMSQKEQFGFTVFGVSVAPQCPNLTVSLNRTGENTLEGTVESSLTEGEKKIRLVRVAQASRKR</sequence>
<protein>
    <submittedName>
        <fullName evidence="2">Uncharacterized protein</fullName>
    </submittedName>
</protein>
<name>A0A7Y6NRL9_9BURK</name>
<dbReference type="Proteomes" id="UP000529637">
    <property type="component" value="Unassembled WGS sequence"/>
</dbReference>
<feature type="chain" id="PRO_5031151259" evidence="1">
    <location>
        <begin position="19"/>
        <end position="149"/>
    </location>
</feature>
<accession>A0A7Y6NRL9</accession>
<keyword evidence="1" id="KW-0732">Signal</keyword>